<evidence type="ECO:0000313" key="2">
    <source>
        <dbReference type="EMBL" id="CDW83867.1"/>
    </source>
</evidence>
<proteinExistence type="predicted"/>
<feature type="compositionally biased region" description="Polar residues" evidence="1">
    <location>
        <begin position="37"/>
        <end position="47"/>
    </location>
</feature>
<dbReference type="AlphaFoldDB" id="A0A078ARN3"/>
<keyword evidence="3" id="KW-1185">Reference proteome</keyword>
<reference evidence="2 3" key="1">
    <citation type="submission" date="2014-06" db="EMBL/GenBank/DDBJ databases">
        <authorList>
            <person name="Swart Estienne"/>
        </authorList>
    </citation>
    <scope>NUCLEOTIDE SEQUENCE [LARGE SCALE GENOMIC DNA]</scope>
    <source>
        <strain evidence="2 3">130c</strain>
    </source>
</reference>
<feature type="compositionally biased region" description="Polar residues" evidence="1">
    <location>
        <begin position="98"/>
        <end position="116"/>
    </location>
</feature>
<gene>
    <name evidence="2" type="primary">Contig6660.g7129</name>
    <name evidence="2" type="ORF">STYLEM_12919</name>
</gene>
<evidence type="ECO:0000313" key="3">
    <source>
        <dbReference type="Proteomes" id="UP000039865"/>
    </source>
</evidence>
<evidence type="ECO:0000256" key="1">
    <source>
        <dbReference type="SAM" id="MobiDB-lite"/>
    </source>
</evidence>
<dbReference type="Proteomes" id="UP000039865">
    <property type="component" value="Unassembled WGS sequence"/>
</dbReference>
<feature type="region of interest" description="Disordered" evidence="1">
    <location>
        <begin position="18"/>
        <end position="47"/>
    </location>
</feature>
<dbReference type="EMBL" id="CCKQ01012258">
    <property type="protein sequence ID" value="CDW83867.1"/>
    <property type="molecule type" value="Genomic_DNA"/>
</dbReference>
<feature type="compositionally biased region" description="Polar residues" evidence="1">
    <location>
        <begin position="505"/>
        <end position="521"/>
    </location>
</feature>
<sequence>MANMDRSGSQMALSSSNKYNNIYNSNHNSNISKLKPNPTSLTNQLSQQAQTGYNNLASTENQNSSLKFKNRKELYTSQQQQQIAGGMAQNHQLNSPCFMNQATSRSNSHMNSSFNQAPGDLRSDLRKDWLEQELLVSHCAINQITHTLLQKRKEIKLLKFYNQPDQHQKQTEFIQLRKKITKYFEDHKTIEKRLQKYQLMADDVGLQSGLFLLLTLSDDEIKGISNDPQLNTHSEYKSSISSGSSDRGKGTSILSQTSKYMKKYEKKKIQKEFKTGWFRKNINYLINTIDSVLSDHSFSLNSSRIAIILLSNLHFISKSATKSYTKKKTTFNKFLKIFELNRDLLNEEELIEIEKALMYFYSKREIFQVTKRSYFQYKKKDSQPYQFITDNEPFRPKKLIRSDSVESLIEQINTEQQYRQMMQGNQLDLSNVLTHTDNNDDTGKQQLNSYEFRMLAEDRTFDRQLSPHESNDMEFNQQVRTTGSVGNDMKNIIMRAMANRKHKQPSQFNGSRSPELTTSNNNSVISKLDDIKYKSNYYQILYTKNQSKYSKRNFNNDSNLKDSRICGSPIADTFIDFKDSLIARDKSFYQKYMMDQSREDFKQYHGAEAGRPNNDSITFTKNSSAYNNNSQFQSGPRRPTYNEGTSQGQTFKDKLSLGKNTLSKDTPEIQEYENLDLKTVLKNTQQSTQIDKKYLSGNLEKSLNKNSKIYATSNQGCCACFGISKQSERRSTLKNTALLTRQSEEYKGSILNYQRISVKDSVKEQIRVNRQALQLTSDYSKSILCPHNKNFSLGEKCKKCSSTKKINKMLSSQDTSNQGESCAIF</sequence>
<organism evidence="2 3">
    <name type="scientific">Stylonychia lemnae</name>
    <name type="common">Ciliate</name>
    <dbReference type="NCBI Taxonomy" id="5949"/>
    <lineage>
        <taxon>Eukaryota</taxon>
        <taxon>Sar</taxon>
        <taxon>Alveolata</taxon>
        <taxon>Ciliophora</taxon>
        <taxon>Intramacronucleata</taxon>
        <taxon>Spirotrichea</taxon>
        <taxon>Stichotrichia</taxon>
        <taxon>Sporadotrichida</taxon>
        <taxon>Oxytrichidae</taxon>
        <taxon>Stylonychinae</taxon>
        <taxon>Stylonychia</taxon>
    </lineage>
</organism>
<accession>A0A078ARN3</accession>
<feature type="region of interest" description="Disordered" evidence="1">
    <location>
        <begin position="98"/>
        <end position="118"/>
    </location>
</feature>
<feature type="region of interest" description="Disordered" evidence="1">
    <location>
        <begin position="500"/>
        <end position="521"/>
    </location>
</feature>
<feature type="compositionally biased region" description="Polar residues" evidence="1">
    <location>
        <begin position="613"/>
        <end position="634"/>
    </location>
</feature>
<name>A0A078ARN3_STYLE</name>
<feature type="compositionally biased region" description="Low complexity" evidence="1">
    <location>
        <begin position="18"/>
        <end position="33"/>
    </location>
</feature>
<dbReference type="InParanoid" id="A0A078ARN3"/>
<protein>
    <submittedName>
        <fullName evidence="2">Uncharacterized protein</fullName>
    </submittedName>
</protein>
<feature type="region of interest" description="Disordered" evidence="1">
    <location>
        <begin position="606"/>
        <end position="650"/>
    </location>
</feature>
<feature type="region of interest" description="Disordered" evidence="1">
    <location>
        <begin position="233"/>
        <end position="252"/>
    </location>
</feature>